<accession>A0A0D0DCS9</accession>
<dbReference type="AlphaFoldDB" id="A0A0D0DCS9"/>
<sequence length="186" mass="21028">MLVNIDLQTSQQLLASMKTTLTSKLNSLCVEEKRELKNIKTRPYLHDCLNACALTQHICDHLCQCKFELDHLLHDYHQTINGKLHIQLRSSEAHSAPNPLSAYTQYNSLCDKLRGHISSGSGPQQAMIPTEISYVGLFSLDVDDEIWRDVGLEDGEDIGSTPAWLGNDEVFQGINNVFTFIYPYFL</sequence>
<dbReference type="Proteomes" id="UP000054538">
    <property type="component" value="Unassembled WGS sequence"/>
</dbReference>
<organism evidence="1 2">
    <name type="scientific">Paxillus rubicundulus Ve08.2h10</name>
    <dbReference type="NCBI Taxonomy" id="930991"/>
    <lineage>
        <taxon>Eukaryota</taxon>
        <taxon>Fungi</taxon>
        <taxon>Dikarya</taxon>
        <taxon>Basidiomycota</taxon>
        <taxon>Agaricomycotina</taxon>
        <taxon>Agaricomycetes</taxon>
        <taxon>Agaricomycetidae</taxon>
        <taxon>Boletales</taxon>
        <taxon>Paxilineae</taxon>
        <taxon>Paxillaceae</taxon>
        <taxon>Paxillus</taxon>
    </lineage>
</organism>
<reference evidence="2" key="2">
    <citation type="submission" date="2015-01" db="EMBL/GenBank/DDBJ databases">
        <title>Evolutionary Origins and Diversification of the Mycorrhizal Mutualists.</title>
        <authorList>
            <consortium name="DOE Joint Genome Institute"/>
            <consortium name="Mycorrhizal Genomics Consortium"/>
            <person name="Kohler A."/>
            <person name="Kuo A."/>
            <person name="Nagy L.G."/>
            <person name="Floudas D."/>
            <person name="Copeland A."/>
            <person name="Barry K.W."/>
            <person name="Cichocki N."/>
            <person name="Veneault-Fourrey C."/>
            <person name="LaButti K."/>
            <person name="Lindquist E.A."/>
            <person name="Lipzen A."/>
            <person name="Lundell T."/>
            <person name="Morin E."/>
            <person name="Murat C."/>
            <person name="Riley R."/>
            <person name="Ohm R."/>
            <person name="Sun H."/>
            <person name="Tunlid A."/>
            <person name="Henrissat B."/>
            <person name="Grigoriev I.V."/>
            <person name="Hibbett D.S."/>
            <person name="Martin F."/>
        </authorList>
    </citation>
    <scope>NUCLEOTIDE SEQUENCE [LARGE SCALE GENOMIC DNA]</scope>
    <source>
        <strain evidence="2">Ve08.2h10</strain>
    </source>
</reference>
<dbReference type="HOGENOM" id="CLU_004552_9_0_1"/>
<dbReference type="InParanoid" id="A0A0D0DCS9"/>
<dbReference type="EMBL" id="KN825689">
    <property type="protein sequence ID" value="KIK82036.1"/>
    <property type="molecule type" value="Genomic_DNA"/>
</dbReference>
<reference evidence="1 2" key="1">
    <citation type="submission" date="2014-04" db="EMBL/GenBank/DDBJ databases">
        <authorList>
            <consortium name="DOE Joint Genome Institute"/>
            <person name="Kuo A."/>
            <person name="Kohler A."/>
            <person name="Jargeat P."/>
            <person name="Nagy L.G."/>
            <person name="Floudas D."/>
            <person name="Copeland A."/>
            <person name="Barry K.W."/>
            <person name="Cichocki N."/>
            <person name="Veneault-Fourrey C."/>
            <person name="LaButti K."/>
            <person name="Lindquist E.A."/>
            <person name="Lipzen A."/>
            <person name="Lundell T."/>
            <person name="Morin E."/>
            <person name="Murat C."/>
            <person name="Sun H."/>
            <person name="Tunlid A."/>
            <person name="Henrissat B."/>
            <person name="Grigoriev I.V."/>
            <person name="Hibbett D.S."/>
            <person name="Martin F."/>
            <person name="Nordberg H.P."/>
            <person name="Cantor M.N."/>
            <person name="Hua S.X."/>
        </authorList>
    </citation>
    <scope>NUCLEOTIDE SEQUENCE [LARGE SCALE GENOMIC DNA]</scope>
    <source>
        <strain evidence="1 2">Ve08.2h10</strain>
    </source>
</reference>
<protein>
    <submittedName>
        <fullName evidence="1">Uncharacterized protein</fullName>
    </submittedName>
</protein>
<evidence type="ECO:0000313" key="1">
    <source>
        <dbReference type="EMBL" id="KIK82036.1"/>
    </source>
</evidence>
<keyword evidence="2" id="KW-1185">Reference proteome</keyword>
<gene>
    <name evidence="1" type="ORF">PAXRUDRAFT_154694</name>
</gene>
<dbReference type="OrthoDB" id="3259165at2759"/>
<dbReference type="STRING" id="930991.A0A0D0DCS9"/>
<proteinExistence type="predicted"/>
<evidence type="ECO:0000313" key="2">
    <source>
        <dbReference type="Proteomes" id="UP000054538"/>
    </source>
</evidence>
<name>A0A0D0DCS9_9AGAM</name>